<sequence>MACSEVTDGPVLSLTNKHLRALKKKYNRILQMEESISQGKTLNKEQEEVLRSKPGVVALIDEYEKLRQPLSTALQEELNLSHQVSAAIPTVNKEDEKEKVEALETAEHHSNAVVEDLLNLLYFRSLFNVKPQTDFTSMMLTKTHERGCCIM</sequence>
<name>A0A200QFS1_MACCD</name>
<dbReference type="PANTHER" id="PTHR37736">
    <property type="entry name" value="GLYCINE-RICH PROTEIN"/>
    <property type="match status" value="1"/>
</dbReference>
<comment type="caution">
    <text evidence="1">The sequence shown here is derived from an EMBL/GenBank/DDBJ whole genome shotgun (WGS) entry which is preliminary data.</text>
</comment>
<reference evidence="1 2" key="1">
    <citation type="journal article" date="2017" name="Mol. Plant">
        <title>The Genome of Medicinal Plant Macleaya cordata Provides New Insights into Benzylisoquinoline Alkaloids Metabolism.</title>
        <authorList>
            <person name="Liu X."/>
            <person name="Liu Y."/>
            <person name="Huang P."/>
            <person name="Ma Y."/>
            <person name="Qing Z."/>
            <person name="Tang Q."/>
            <person name="Cao H."/>
            <person name="Cheng P."/>
            <person name="Zheng Y."/>
            <person name="Yuan Z."/>
            <person name="Zhou Y."/>
            <person name="Liu J."/>
            <person name="Tang Z."/>
            <person name="Zhuo Y."/>
            <person name="Zhang Y."/>
            <person name="Yu L."/>
            <person name="Huang J."/>
            <person name="Yang P."/>
            <person name="Peng Q."/>
            <person name="Zhang J."/>
            <person name="Jiang W."/>
            <person name="Zhang Z."/>
            <person name="Lin K."/>
            <person name="Ro D.K."/>
            <person name="Chen X."/>
            <person name="Xiong X."/>
            <person name="Shang Y."/>
            <person name="Huang S."/>
            <person name="Zeng J."/>
        </authorList>
    </citation>
    <scope>NUCLEOTIDE SEQUENCE [LARGE SCALE GENOMIC DNA]</scope>
    <source>
        <strain evidence="2">cv. BLH2017</strain>
        <tissue evidence="1">Root</tissue>
    </source>
</reference>
<protein>
    <submittedName>
        <fullName evidence="1">Uncharacterized protein</fullName>
    </submittedName>
</protein>
<dbReference type="PANTHER" id="PTHR37736:SF1">
    <property type="entry name" value="GLYCINE-RICH PROTEIN"/>
    <property type="match status" value="1"/>
</dbReference>
<dbReference type="InParanoid" id="A0A200QFS1"/>
<keyword evidence="2" id="KW-1185">Reference proteome</keyword>
<dbReference type="Proteomes" id="UP000195402">
    <property type="component" value="Unassembled WGS sequence"/>
</dbReference>
<accession>A0A200QFS1</accession>
<dbReference type="OrthoDB" id="69150at2759"/>
<dbReference type="AlphaFoldDB" id="A0A200QFS1"/>
<dbReference type="EMBL" id="MVGT01002143">
    <property type="protein sequence ID" value="OVA09285.1"/>
    <property type="molecule type" value="Genomic_DNA"/>
</dbReference>
<organism evidence="1 2">
    <name type="scientific">Macleaya cordata</name>
    <name type="common">Five-seeded plume-poppy</name>
    <name type="synonym">Bocconia cordata</name>
    <dbReference type="NCBI Taxonomy" id="56857"/>
    <lineage>
        <taxon>Eukaryota</taxon>
        <taxon>Viridiplantae</taxon>
        <taxon>Streptophyta</taxon>
        <taxon>Embryophyta</taxon>
        <taxon>Tracheophyta</taxon>
        <taxon>Spermatophyta</taxon>
        <taxon>Magnoliopsida</taxon>
        <taxon>Ranunculales</taxon>
        <taxon>Papaveraceae</taxon>
        <taxon>Papaveroideae</taxon>
        <taxon>Macleaya</taxon>
    </lineage>
</organism>
<proteinExistence type="predicted"/>
<evidence type="ECO:0000313" key="1">
    <source>
        <dbReference type="EMBL" id="OVA09285.1"/>
    </source>
</evidence>
<dbReference type="STRING" id="56857.A0A200QFS1"/>
<gene>
    <name evidence="1" type="ORF">BVC80_8353g6</name>
</gene>
<evidence type="ECO:0000313" key="2">
    <source>
        <dbReference type="Proteomes" id="UP000195402"/>
    </source>
</evidence>
<dbReference type="OMA" id="NRINAME"/>